<dbReference type="EMBL" id="CAJVPI010000003">
    <property type="protein sequence ID" value="CAG8451645.1"/>
    <property type="molecule type" value="Genomic_DNA"/>
</dbReference>
<keyword evidence="14" id="KW-1185">Reference proteome</keyword>
<comment type="caution">
    <text evidence="13">The sequence shown here is derived from an EMBL/GenBank/DDBJ whole genome shotgun (WGS) entry which is preliminary data.</text>
</comment>
<dbReference type="AlphaFoldDB" id="A0A9N8VJA9"/>
<evidence type="ECO:0000313" key="13">
    <source>
        <dbReference type="EMBL" id="CAG8451645.1"/>
    </source>
</evidence>
<keyword evidence="8" id="KW-0560">Oxidoreductase</keyword>
<evidence type="ECO:0000256" key="1">
    <source>
        <dbReference type="ARBA" id="ARBA00004434"/>
    </source>
</evidence>
<dbReference type="Proteomes" id="UP000789739">
    <property type="component" value="Unassembled WGS sequence"/>
</dbReference>
<comment type="pathway">
    <text evidence="2">Energy metabolism; oxidative phosphorylation.</text>
</comment>
<evidence type="ECO:0000256" key="9">
    <source>
        <dbReference type="ARBA" id="ARBA00023128"/>
    </source>
</evidence>
<proteinExistence type="inferred from homology"/>
<evidence type="ECO:0000256" key="4">
    <source>
        <dbReference type="ARBA" id="ARBA00022692"/>
    </source>
</evidence>
<organism evidence="13 14">
    <name type="scientific">Paraglomus brasilianum</name>
    <dbReference type="NCBI Taxonomy" id="144538"/>
    <lineage>
        <taxon>Eukaryota</taxon>
        <taxon>Fungi</taxon>
        <taxon>Fungi incertae sedis</taxon>
        <taxon>Mucoromycota</taxon>
        <taxon>Glomeromycotina</taxon>
        <taxon>Glomeromycetes</taxon>
        <taxon>Paraglomerales</taxon>
        <taxon>Paraglomeraceae</taxon>
        <taxon>Paraglomus</taxon>
    </lineage>
</organism>
<dbReference type="PANTHER" id="PTHR10707">
    <property type="entry name" value="CYTOCHROME C OXIDASE SUBUNIT IV"/>
    <property type="match status" value="1"/>
</dbReference>
<evidence type="ECO:0000256" key="5">
    <source>
        <dbReference type="ARBA" id="ARBA00022792"/>
    </source>
</evidence>
<dbReference type="SUPFAM" id="SSF81406">
    <property type="entry name" value="Mitochondrial cytochrome c oxidase subunit IV"/>
    <property type="match status" value="1"/>
</dbReference>
<dbReference type="GO" id="GO:0045277">
    <property type="term" value="C:respiratory chain complex IV"/>
    <property type="evidence" value="ECO:0007669"/>
    <property type="project" value="InterPro"/>
</dbReference>
<evidence type="ECO:0000256" key="12">
    <source>
        <dbReference type="SAM" id="Phobius"/>
    </source>
</evidence>
<dbReference type="GO" id="GO:0016491">
    <property type="term" value="F:oxidoreductase activity"/>
    <property type="evidence" value="ECO:0007669"/>
    <property type="project" value="UniProtKB-KW"/>
</dbReference>
<keyword evidence="5" id="KW-0999">Mitochondrion inner membrane</keyword>
<evidence type="ECO:0000256" key="8">
    <source>
        <dbReference type="ARBA" id="ARBA00023002"/>
    </source>
</evidence>
<keyword evidence="6" id="KW-0809">Transit peptide</keyword>
<dbReference type="InterPro" id="IPR004203">
    <property type="entry name" value="Cyt_c_oxidase_su4_fam"/>
</dbReference>
<dbReference type="PANTHER" id="PTHR10707:SF10">
    <property type="entry name" value="CYTOCHROME C OXIDASE SUBUNIT 4"/>
    <property type="match status" value="1"/>
</dbReference>
<evidence type="ECO:0000256" key="2">
    <source>
        <dbReference type="ARBA" id="ARBA00004673"/>
    </source>
</evidence>
<dbReference type="Pfam" id="PF02936">
    <property type="entry name" value="COX4"/>
    <property type="match status" value="1"/>
</dbReference>
<keyword evidence="10 12" id="KW-0472">Membrane</keyword>
<dbReference type="InterPro" id="IPR036639">
    <property type="entry name" value="Cyt_c_oxidase_su4_sf"/>
</dbReference>
<dbReference type="GO" id="GO:0005743">
    <property type="term" value="C:mitochondrial inner membrane"/>
    <property type="evidence" value="ECO:0007669"/>
    <property type="project" value="UniProtKB-SubCell"/>
</dbReference>
<feature type="region of interest" description="Disordered" evidence="11">
    <location>
        <begin position="130"/>
        <end position="161"/>
    </location>
</feature>
<evidence type="ECO:0000313" key="14">
    <source>
        <dbReference type="Proteomes" id="UP000789739"/>
    </source>
</evidence>
<evidence type="ECO:0000256" key="3">
    <source>
        <dbReference type="ARBA" id="ARBA00008135"/>
    </source>
</evidence>
<dbReference type="GO" id="GO:0006123">
    <property type="term" value="P:mitochondrial electron transport, cytochrome c to oxygen"/>
    <property type="evidence" value="ECO:0007669"/>
    <property type="project" value="InterPro"/>
</dbReference>
<evidence type="ECO:0000256" key="6">
    <source>
        <dbReference type="ARBA" id="ARBA00022946"/>
    </source>
</evidence>
<gene>
    <name evidence="13" type="ORF">PBRASI_LOCUS69</name>
</gene>
<dbReference type="CDD" id="cd00922">
    <property type="entry name" value="Cyt_c_Oxidase_IV"/>
    <property type="match status" value="1"/>
</dbReference>
<evidence type="ECO:0000256" key="7">
    <source>
        <dbReference type="ARBA" id="ARBA00022989"/>
    </source>
</evidence>
<dbReference type="Gene3D" id="1.10.442.10">
    <property type="entry name" value="Cytochrome c oxidase subunit IV"/>
    <property type="match status" value="1"/>
</dbReference>
<reference evidence="13" key="1">
    <citation type="submission" date="2021-06" db="EMBL/GenBank/DDBJ databases">
        <authorList>
            <person name="Kallberg Y."/>
            <person name="Tangrot J."/>
            <person name="Rosling A."/>
        </authorList>
    </citation>
    <scope>NUCLEOTIDE SEQUENCE</scope>
    <source>
        <strain evidence="13">BR232B</strain>
    </source>
</reference>
<comment type="similarity">
    <text evidence="3">Belongs to the cytochrome c oxidase IV family.</text>
</comment>
<evidence type="ECO:0000256" key="11">
    <source>
        <dbReference type="SAM" id="MobiDB-lite"/>
    </source>
</evidence>
<protein>
    <submittedName>
        <fullName evidence="13">422_t:CDS:1</fullName>
    </submittedName>
</protein>
<accession>A0A9N8VJA9</accession>
<comment type="subcellular location">
    <subcellularLocation>
        <location evidence="1">Mitochondrion inner membrane</location>
        <topology evidence="1">Single-pass membrane protein</topology>
    </subcellularLocation>
</comment>
<dbReference type="FunFam" id="1.10.442.10:FF:000002">
    <property type="entry name" value="Cytochrome c oxidase subunit V"/>
    <property type="match status" value="1"/>
</dbReference>
<evidence type="ECO:0000256" key="10">
    <source>
        <dbReference type="ARBA" id="ARBA00023136"/>
    </source>
</evidence>
<feature type="transmembrane region" description="Helical" evidence="12">
    <location>
        <begin position="95"/>
        <end position="112"/>
    </location>
</feature>
<sequence length="161" mass="17882">MLRTRTAAYLRQNVLNTVCRRHASSASALSVTNLQSRWKSLTDGERTTITDQLRERQKGDWKDLSLEEKKAAYFVAFGPYGPREPFLKTGHGRNLILGIAIAIGVSTGLYALSRAVVPGKPRTLTKEWEEATNERAKENKINPITGVSSENYSGPGYVQSK</sequence>
<keyword evidence="7 12" id="KW-1133">Transmembrane helix</keyword>
<keyword evidence="9" id="KW-0496">Mitochondrion</keyword>
<name>A0A9N8VJA9_9GLOM</name>
<feature type="compositionally biased region" description="Basic and acidic residues" evidence="11">
    <location>
        <begin position="130"/>
        <end position="140"/>
    </location>
</feature>
<dbReference type="OrthoDB" id="186013at2759"/>
<keyword evidence="4 12" id="KW-0812">Transmembrane</keyword>